<dbReference type="InterPro" id="IPR052099">
    <property type="entry name" value="Regulatory_TF_Diverse"/>
</dbReference>
<dbReference type="AlphaFoldDB" id="A0A9Q9ATX8"/>
<dbReference type="InterPro" id="IPR011598">
    <property type="entry name" value="bHLH_dom"/>
</dbReference>
<dbReference type="Pfam" id="PF00010">
    <property type="entry name" value="HLH"/>
    <property type="match status" value="1"/>
</dbReference>
<dbReference type="EMBL" id="CP099424">
    <property type="protein sequence ID" value="USW55354.1"/>
    <property type="molecule type" value="Genomic_DNA"/>
</dbReference>
<dbReference type="SUPFAM" id="SSF47459">
    <property type="entry name" value="HLH, helix-loop-helix DNA-binding domain"/>
    <property type="match status" value="1"/>
</dbReference>
<organism evidence="3 4">
    <name type="scientific">Septoria linicola</name>
    <dbReference type="NCBI Taxonomy" id="215465"/>
    <lineage>
        <taxon>Eukaryota</taxon>
        <taxon>Fungi</taxon>
        <taxon>Dikarya</taxon>
        <taxon>Ascomycota</taxon>
        <taxon>Pezizomycotina</taxon>
        <taxon>Dothideomycetes</taxon>
        <taxon>Dothideomycetidae</taxon>
        <taxon>Mycosphaerellales</taxon>
        <taxon>Mycosphaerellaceae</taxon>
        <taxon>Septoria</taxon>
    </lineage>
</organism>
<dbReference type="InterPro" id="IPR036638">
    <property type="entry name" value="HLH_DNA-bd_sf"/>
</dbReference>
<feature type="region of interest" description="Disordered" evidence="1">
    <location>
        <begin position="84"/>
        <end position="154"/>
    </location>
</feature>
<reference evidence="3" key="1">
    <citation type="submission" date="2022-06" db="EMBL/GenBank/DDBJ databases">
        <title>Complete genome sequences of two strains of the flax pathogen Septoria linicola.</title>
        <authorList>
            <person name="Lapalu N."/>
            <person name="Simon A."/>
            <person name="Demenou B."/>
            <person name="Paumier D."/>
            <person name="Guillot M.-P."/>
            <person name="Gout L."/>
            <person name="Valade R."/>
        </authorList>
    </citation>
    <scope>NUCLEOTIDE SEQUENCE</scope>
    <source>
        <strain evidence="3">SE15195</strain>
    </source>
</reference>
<evidence type="ECO:0000259" key="2">
    <source>
        <dbReference type="PROSITE" id="PS50888"/>
    </source>
</evidence>
<dbReference type="Gene3D" id="4.10.280.10">
    <property type="entry name" value="Helix-loop-helix DNA-binding domain"/>
    <property type="match status" value="1"/>
</dbReference>
<feature type="domain" description="BHLH" evidence="2">
    <location>
        <begin position="157"/>
        <end position="237"/>
    </location>
</feature>
<dbReference type="PROSITE" id="PS50888">
    <property type="entry name" value="BHLH"/>
    <property type="match status" value="1"/>
</dbReference>
<dbReference type="PANTHER" id="PTHR47336">
    <property type="entry name" value="TRANSCRIPTION FACTOR HMS1-RELATED"/>
    <property type="match status" value="1"/>
</dbReference>
<accession>A0A9Q9ATX8</accession>
<evidence type="ECO:0000256" key="1">
    <source>
        <dbReference type="SAM" id="MobiDB-lite"/>
    </source>
</evidence>
<keyword evidence="4" id="KW-1185">Reference proteome</keyword>
<sequence length="272" mass="30292">MNAYGDTAVMPNDAQHGFYQSAYQSGGIITPNVGLDYLPSQDWYSPWSMNPTVQQQSWHSGSNHGMYNTALDYPMQYHSMDSIARQASPPVSPRTSIYGQVPTPLATTIPSMRQKRKQSPASIDYNEHKRPRQFQESPSMMSNNSPHSSISSPAAALSTRAHYAVEKRYRSTLNERYATLARIVTQPETVEICRTEVPDWEVPIKLEVPEEGAEKHPGKRQSKTTTLSVAIETIELLDRACARKAREFQELSRRLSAIAGSVAVSVNDNSGC</sequence>
<evidence type="ECO:0000313" key="3">
    <source>
        <dbReference type="EMBL" id="USW55354.1"/>
    </source>
</evidence>
<feature type="compositionally biased region" description="Low complexity" evidence="1">
    <location>
        <begin position="137"/>
        <end position="154"/>
    </location>
</feature>
<protein>
    <submittedName>
        <fullName evidence="3">Myc-type, basic helix-loop-helix (BHLH) domain-containing protein</fullName>
    </submittedName>
</protein>
<dbReference type="GO" id="GO:0046983">
    <property type="term" value="F:protein dimerization activity"/>
    <property type="evidence" value="ECO:0007669"/>
    <property type="project" value="InterPro"/>
</dbReference>
<gene>
    <name evidence="3" type="ORF">Slin15195_G086730</name>
</gene>
<evidence type="ECO:0000313" key="4">
    <source>
        <dbReference type="Proteomes" id="UP001056384"/>
    </source>
</evidence>
<dbReference type="OrthoDB" id="4778783at2759"/>
<dbReference type="Proteomes" id="UP001056384">
    <property type="component" value="Chromosome 7"/>
</dbReference>
<name>A0A9Q9ATX8_9PEZI</name>
<dbReference type="PANTHER" id="PTHR47336:SF2">
    <property type="entry name" value="TRANSCRIPTION FACTOR HMS1-RELATED"/>
    <property type="match status" value="1"/>
</dbReference>
<proteinExistence type="predicted"/>